<dbReference type="RefSeq" id="WP_327599432.1">
    <property type="nucleotide sequence ID" value="NZ_JAYXHS010000002.1"/>
</dbReference>
<dbReference type="SUPFAM" id="SSF53822">
    <property type="entry name" value="Periplasmic binding protein-like I"/>
    <property type="match status" value="1"/>
</dbReference>
<comment type="caution">
    <text evidence="5">The sequence shown here is derived from an EMBL/GenBank/DDBJ whole genome shotgun (WGS) entry which is preliminary data.</text>
</comment>
<evidence type="ECO:0000313" key="5">
    <source>
        <dbReference type="EMBL" id="MEC5386466.1"/>
    </source>
</evidence>
<keyword evidence="1" id="KW-0805">Transcription regulation</keyword>
<dbReference type="GO" id="GO:0003677">
    <property type="term" value="F:DNA binding"/>
    <property type="evidence" value="ECO:0007669"/>
    <property type="project" value="UniProtKB-KW"/>
</dbReference>
<dbReference type="Pfam" id="PF13377">
    <property type="entry name" value="Peripla_BP_3"/>
    <property type="match status" value="1"/>
</dbReference>
<dbReference type="InterPro" id="IPR046335">
    <property type="entry name" value="LacI/GalR-like_sensor"/>
</dbReference>
<dbReference type="EMBL" id="JAYXHS010000002">
    <property type="protein sequence ID" value="MEC5386466.1"/>
    <property type="molecule type" value="Genomic_DNA"/>
</dbReference>
<dbReference type="SMART" id="SM00354">
    <property type="entry name" value="HTH_LACI"/>
    <property type="match status" value="1"/>
</dbReference>
<dbReference type="InterPro" id="IPR028082">
    <property type="entry name" value="Peripla_BP_I"/>
</dbReference>
<dbReference type="PRINTS" id="PR00036">
    <property type="entry name" value="HTHLACI"/>
</dbReference>
<dbReference type="CDD" id="cd01392">
    <property type="entry name" value="HTH_LacI"/>
    <property type="match status" value="1"/>
</dbReference>
<dbReference type="PROSITE" id="PS00356">
    <property type="entry name" value="HTH_LACI_1"/>
    <property type="match status" value="1"/>
</dbReference>
<dbReference type="PANTHER" id="PTHR30146">
    <property type="entry name" value="LACI-RELATED TRANSCRIPTIONAL REPRESSOR"/>
    <property type="match status" value="1"/>
</dbReference>
<name>A0ABU6K4J5_9RHOO</name>
<dbReference type="SUPFAM" id="SSF47413">
    <property type="entry name" value="lambda repressor-like DNA-binding domains"/>
    <property type="match status" value="1"/>
</dbReference>
<sequence>MTEQHNTKGRRPTLADVAKMAGVSKQTASRVINRSEHVTEETRARVLKCIETLGFRPSALARQLTSGRSYTLGVVSNAAIGYLTTGDAYTGMVRQADHLGYALLIKEMREFSRSSVEIMLNHLIDRQVDGVIWAGPEIGDSHAWLDDYPVNDLPMPLVVINARKRGNIDTVGFDNFQAGKIATRHLLSLHRHHIGHISGPMDRSVAQQRVEGWRAALAEGGQPESGNLCVEGDWEAPTGGPALRRLKEMCPELDAVFVGSDRMALGVLFEARQMGLRVPEDLAVMGIDNDRQSAFFSPPLTTMHQDTPLMAEIALRLLVRRICERRGEPYPESCAVPENPLLVHELLVRQSTLGVMPMP</sequence>
<dbReference type="Proteomes" id="UP001331561">
    <property type="component" value="Unassembled WGS sequence"/>
</dbReference>
<evidence type="ECO:0000256" key="3">
    <source>
        <dbReference type="ARBA" id="ARBA00023163"/>
    </source>
</evidence>
<evidence type="ECO:0000259" key="4">
    <source>
        <dbReference type="PROSITE" id="PS50932"/>
    </source>
</evidence>
<organism evidence="5 6">
    <name type="scientific">Uliginosibacterium silvisoli</name>
    <dbReference type="NCBI Taxonomy" id="3114758"/>
    <lineage>
        <taxon>Bacteria</taxon>
        <taxon>Pseudomonadati</taxon>
        <taxon>Pseudomonadota</taxon>
        <taxon>Betaproteobacteria</taxon>
        <taxon>Rhodocyclales</taxon>
        <taxon>Zoogloeaceae</taxon>
        <taxon>Uliginosibacterium</taxon>
    </lineage>
</organism>
<dbReference type="Gene3D" id="3.40.50.2300">
    <property type="match status" value="2"/>
</dbReference>
<dbReference type="PANTHER" id="PTHR30146:SF109">
    <property type="entry name" value="HTH-TYPE TRANSCRIPTIONAL REGULATOR GALS"/>
    <property type="match status" value="1"/>
</dbReference>
<reference evidence="5 6" key="1">
    <citation type="submission" date="2024-01" db="EMBL/GenBank/DDBJ databases">
        <title>Uliginosibacterium soil sp. nov.</title>
        <authorList>
            <person name="Lv Y."/>
        </authorList>
    </citation>
    <scope>NUCLEOTIDE SEQUENCE [LARGE SCALE GENOMIC DNA]</scope>
    <source>
        <strain evidence="5 6">H3</strain>
    </source>
</reference>
<dbReference type="Pfam" id="PF00356">
    <property type="entry name" value="LacI"/>
    <property type="match status" value="1"/>
</dbReference>
<dbReference type="Gene3D" id="1.10.260.40">
    <property type="entry name" value="lambda repressor-like DNA-binding domains"/>
    <property type="match status" value="1"/>
</dbReference>
<accession>A0ABU6K4J5</accession>
<evidence type="ECO:0000256" key="1">
    <source>
        <dbReference type="ARBA" id="ARBA00023015"/>
    </source>
</evidence>
<gene>
    <name evidence="5" type="ORF">VVD49_12080</name>
</gene>
<evidence type="ECO:0000256" key="2">
    <source>
        <dbReference type="ARBA" id="ARBA00023125"/>
    </source>
</evidence>
<keyword evidence="6" id="KW-1185">Reference proteome</keyword>
<feature type="domain" description="HTH lacI-type" evidence="4">
    <location>
        <begin position="12"/>
        <end position="66"/>
    </location>
</feature>
<dbReference type="InterPro" id="IPR000843">
    <property type="entry name" value="HTH_LacI"/>
</dbReference>
<keyword evidence="3" id="KW-0804">Transcription</keyword>
<evidence type="ECO:0000313" key="6">
    <source>
        <dbReference type="Proteomes" id="UP001331561"/>
    </source>
</evidence>
<dbReference type="PROSITE" id="PS50932">
    <property type="entry name" value="HTH_LACI_2"/>
    <property type="match status" value="1"/>
</dbReference>
<dbReference type="InterPro" id="IPR010982">
    <property type="entry name" value="Lambda_DNA-bd_dom_sf"/>
</dbReference>
<protein>
    <submittedName>
        <fullName evidence="5">LacI family DNA-binding transcriptional regulator</fullName>
    </submittedName>
</protein>
<proteinExistence type="predicted"/>
<keyword evidence="2 5" id="KW-0238">DNA-binding</keyword>